<dbReference type="Pfam" id="PF25954">
    <property type="entry name" value="Beta-barrel_RND_2"/>
    <property type="match status" value="1"/>
</dbReference>
<feature type="domain" description="CusB-like beta-barrel" evidence="4">
    <location>
        <begin position="139"/>
        <end position="212"/>
    </location>
</feature>
<evidence type="ECO:0000259" key="5">
    <source>
        <dbReference type="Pfam" id="PF25967"/>
    </source>
</evidence>
<feature type="domain" description="Multidrug resistance protein MdtA-like C-terminal permuted SH3" evidence="5">
    <location>
        <begin position="218"/>
        <end position="273"/>
    </location>
</feature>
<dbReference type="InterPro" id="IPR006143">
    <property type="entry name" value="RND_pump_MFP"/>
</dbReference>
<dbReference type="InterPro" id="IPR058627">
    <property type="entry name" value="MdtA-like_C"/>
</dbReference>
<dbReference type="PANTHER" id="PTHR30469:SF33">
    <property type="entry name" value="SLR1207 PROTEIN"/>
    <property type="match status" value="1"/>
</dbReference>
<dbReference type="InterPro" id="IPR058792">
    <property type="entry name" value="Beta-barrel_RND_2"/>
</dbReference>
<name>A0ABT5UNX2_EUBLI</name>
<gene>
    <name evidence="6" type="ORF">PTZ04_10250</name>
</gene>
<reference evidence="6 7" key="1">
    <citation type="submission" date="2023-02" db="EMBL/GenBank/DDBJ databases">
        <title>Comparative genome analysis of Eubacterium limosum species.</title>
        <authorList>
            <person name="Bak J.E."/>
        </authorList>
    </citation>
    <scope>NUCLEOTIDE SEQUENCE [LARGE SCALE GENOMIC DNA]</scope>
    <source>
        <strain evidence="6 7">KGMB01548</strain>
    </source>
</reference>
<evidence type="ECO:0000313" key="7">
    <source>
        <dbReference type="Proteomes" id="UP001215087"/>
    </source>
</evidence>
<organism evidence="6 7">
    <name type="scientific">Eubacterium limosum</name>
    <dbReference type="NCBI Taxonomy" id="1736"/>
    <lineage>
        <taxon>Bacteria</taxon>
        <taxon>Bacillati</taxon>
        <taxon>Bacillota</taxon>
        <taxon>Clostridia</taxon>
        <taxon>Eubacteriales</taxon>
        <taxon>Eubacteriaceae</taxon>
        <taxon>Eubacterium</taxon>
    </lineage>
</organism>
<feature type="transmembrane region" description="Helical" evidence="3">
    <location>
        <begin position="7"/>
        <end position="25"/>
    </location>
</feature>
<protein>
    <submittedName>
        <fullName evidence="6">Efflux RND transporter periplasmic adaptor subunit</fullName>
    </submittedName>
</protein>
<dbReference type="PANTHER" id="PTHR30469">
    <property type="entry name" value="MULTIDRUG RESISTANCE PROTEIN MDTA"/>
    <property type="match status" value="1"/>
</dbReference>
<dbReference type="EMBL" id="JAQSVD010000004">
    <property type="protein sequence ID" value="MDE1470637.1"/>
    <property type="molecule type" value="Genomic_DNA"/>
</dbReference>
<keyword evidence="3" id="KW-1133">Transmembrane helix</keyword>
<feature type="region of interest" description="Disordered" evidence="2">
    <location>
        <begin position="273"/>
        <end position="297"/>
    </location>
</feature>
<dbReference type="RefSeq" id="WP_274702835.1">
    <property type="nucleotide sequence ID" value="NZ_JAQSVD010000004.1"/>
</dbReference>
<keyword evidence="3" id="KW-0472">Membrane</keyword>
<dbReference type="Proteomes" id="UP001215087">
    <property type="component" value="Unassembled WGS sequence"/>
</dbReference>
<keyword evidence="7" id="KW-1185">Reference proteome</keyword>
<dbReference type="Pfam" id="PF25967">
    <property type="entry name" value="RND-MFP_C"/>
    <property type="match status" value="1"/>
</dbReference>
<dbReference type="Gene3D" id="2.40.420.20">
    <property type="match status" value="1"/>
</dbReference>
<evidence type="ECO:0000256" key="2">
    <source>
        <dbReference type="SAM" id="MobiDB-lite"/>
    </source>
</evidence>
<evidence type="ECO:0000256" key="3">
    <source>
        <dbReference type="SAM" id="Phobius"/>
    </source>
</evidence>
<dbReference type="NCBIfam" id="TIGR01730">
    <property type="entry name" value="RND_mfp"/>
    <property type="match status" value="1"/>
</dbReference>
<comment type="similarity">
    <text evidence="1">Belongs to the membrane fusion protein (MFP) (TC 8.A.1) family.</text>
</comment>
<sequence>MKRTKQILIIVILLSVIGVMSYAYLRTNSTKPAEAAQNSKVMTADAVKKNIVQTFTSSGEIKTRRTQSLKPNTDYKFKALCTSVGQTVQEGYPVVEYTNGKTLNAPFDLVVTNAALPAKGEALTAEHTVEVSDVHNLQVQMSVFENDLTSLREDQPVSITVAALGNKAFAGKLSAINQIGKYDASGSKFTVSADFENDGSLKLGMSASCSINVRSADNVLSVPVAAIQSGEDGKYVTVKAGDGEERRKVETGISDSQDVEITSGLNEGDTVILPSAGNPSDAETPGGEMNMTKQEVL</sequence>
<accession>A0ABT5UNX2</accession>
<dbReference type="Gene3D" id="2.40.30.170">
    <property type="match status" value="1"/>
</dbReference>
<keyword evidence="3" id="KW-0812">Transmembrane</keyword>
<evidence type="ECO:0000313" key="6">
    <source>
        <dbReference type="EMBL" id="MDE1470637.1"/>
    </source>
</evidence>
<evidence type="ECO:0000256" key="1">
    <source>
        <dbReference type="ARBA" id="ARBA00009477"/>
    </source>
</evidence>
<proteinExistence type="inferred from homology"/>
<evidence type="ECO:0000259" key="4">
    <source>
        <dbReference type="Pfam" id="PF25954"/>
    </source>
</evidence>
<comment type="caution">
    <text evidence="6">The sequence shown here is derived from an EMBL/GenBank/DDBJ whole genome shotgun (WGS) entry which is preliminary data.</text>
</comment>